<feature type="compositionally biased region" description="Basic residues" evidence="5">
    <location>
        <begin position="1"/>
        <end position="14"/>
    </location>
</feature>
<feature type="region of interest" description="Disordered" evidence="5">
    <location>
        <begin position="1"/>
        <end position="21"/>
    </location>
</feature>
<dbReference type="RefSeq" id="XP_028598208.1">
    <property type="nucleotide sequence ID" value="XM_028742375.1"/>
</dbReference>
<proteinExistence type="inferred from homology"/>
<feature type="domain" description="IRG-type G" evidence="6">
    <location>
        <begin position="371"/>
        <end position="552"/>
    </location>
</feature>
<evidence type="ECO:0000256" key="1">
    <source>
        <dbReference type="ARBA" id="ARBA00005429"/>
    </source>
</evidence>
<dbReference type="Pfam" id="PF05049">
    <property type="entry name" value="IIGP"/>
    <property type="match status" value="2"/>
</dbReference>
<feature type="compositionally biased region" description="Low complexity" evidence="5">
    <location>
        <begin position="403"/>
        <end position="412"/>
    </location>
</feature>
<dbReference type="AlphaFoldDB" id="A0A670IMT2"/>
<accession>A0A670IMT2</accession>
<reference evidence="7 8" key="1">
    <citation type="journal article" date="2019" name="Proc. Natl. Acad. Sci. U.S.A.">
        <title>Regulatory changes in pterin and carotenoid genes underlie balanced color polymorphisms in the wall lizard.</title>
        <authorList>
            <person name="Andrade P."/>
            <person name="Pinho C."/>
            <person name="Perez I de Lanuza G."/>
            <person name="Afonso S."/>
            <person name="Brejcha J."/>
            <person name="Rubin C.J."/>
            <person name="Wallerman O."/>
            <person name="Pereira P."/>
            <person name="Sabatino S.J."/>
            <person name="Bellati A."/>
            <person name="Pellitteri-Rosa D."/>
            <person name="Bosakova Z."/>
            <person name="Bunikis I."/>
            <person name="Carretero M.A."/>
            <person name="Feiner N."/>
            <person name="Marsik P."/>
            <person name="Pauperio F."/>
            <person name="Salvi D."/>
            <person name="Soler L."/>
            <person name="While G.M."/>
            <person name="Uller T."/>
            <person name="Font E."/>
            <person name="Andersson L."/>
            <person name="Carneiro M."/>
        </authorList>
    </citation>
    <scope>NUCLEOTIDE SEQUENCE</scope>
</reference>
<dbReference type="SUPFAM" id="SSF52540">
    <property type="entry name" value="P-loop containing nucleoside triphosphate hydrolases"/>
    <property type="match status" value="2"/>
</dbReference>
<dbReference type="KEGG" id="pmua:114603401"/>
<dbReference type="GO" id="GO:0016787">
    <property type="term" value="F:hydrolase activity"/>
    <property type="evidence" value="ECO:0007669"/>
    <property type="project" value="UniProtKB-KW"/>
</dbReference>
<evidence type="ECO:0000256" key="2">
    <source>
        <dbReference type="ARBA" id="ARBA00022741"/>
    </source>
</evidence>
<dbReference type="Ensembl" id="ENSPMRT00000014337.1">
    <property type="protein sequence ID" value="ENSPMRP00000013428.1"/>
    <property type="gene ID" value="ENSPMRG00000008986.1"/>
</dbReference>
<gene>
    <name evidence="7" type="primary">LOC114603401</name>
</gene>
<evidence type="ECO:0000259" key="6">
    <source>
        <dbReference type="PROSITE" id="PS51716"/>
    </source>
</evidence>
<feature type="compositionally biased region" description="Basic residues" evidence="5">
    <location>
        <begin position="57"/>
        <end position="70"/>
    </location>
</feature>
<dbReference type="OrthoDB" id="422720at2759"/>
<name>A0A670IMT2_PODMU</name>
<dbReference type="InterPro" id="IPR007743">
    <property type="entry name" value="Immunity-related_GTPase-like"/>
</dbReference>
<reference evidence="7" key="3">
    <citation type="submission" date="2025-09" db="UniProtKB">
        <authorList>
            <consortium name="Ensembl"/>
        </authorList>
    </citation>
    <scope>IDENTIFICATION</scope>
</reference>
<dbReference type="GeneTree" id="ENSGT00950000183007"/>
<dbReference type="Gene3D" id="3.40.50.300">
    <property type="entry name" value="P-loop containing nucleotide triphosphate hydrolases"/>
    <property type="match status" value="2"/>
</dbReference>
<dbReference type="GeneID" id="114603401"/>
<dbReference type="CDD" id="cd04104">
    <property type="entry name" value="p47_IIGP_like"/>
    <property type="match status" value="1"/>
</dbReference>
<dbReference type="InterPro" id="IPR051515">
    <property type="entry name" value="IRG"/>
</dbReference>
<protein>
    <submittedName>
        <fullName evidence="7">Interferon-inducible GTPase 5-like</fullName>
    </submittedName>
</protein>
<dbReference type="InterPro" id="IPR030385">
    <property type="entry name" value="G_IRG_dom"/>
</dbReference>
<dbReference type="FunFam" id="3.40.50.300:FF:000541">
    <property type="entry name" value="Immunity related GTPase M"/>
    <property type="match status" value="1"/>
</dbReference>
<feature type="compositionally biased region" description="Basic and acidic residues" evidence="5">
    <location>
        <begin position="77"/>
        <end position="86"/>
    </location>
</feature>
<comment type="similarity">
    <text evidence="1">Belongs to the TRAFAC class dynamin-like GTPase superfamily. IRG family.</text>
</comment>
<feature type="compositionally biased region" description="Basic and acidic residues" evidence="5">
    <location>
        <begin position="96"/>
        <end position="108"/>
    </location>
</feature>
<sequence>MKRLREGRRPRRKTYPSVSASPGLPCAARLGWCCAPAPRLQMTRKAKAGKQKPIGGGRRRRILLFLGRRKGSSDVSGMRRENRSEQRQAGGKRKQPKGDNAREAERAVPGRSLVAASLKKPCFPAPNMALKTPQGSVLSSPEQGDVSVVLVGKSGVGKSALLNALRGVTENDVGCAPLEAPPKSGGPVMYPDPSHPNLLIWELALDCEGQADRWLKEADVFVVATDGKFDETHAHLAGEARAAGKKVYFARTKADLDLHTLKRLMGEHYNRPEALQALRGVCAESLGAHGLGEPFVFLISAFEPYALDCPQLRKVLLEDVHTYERVLKPTRLDYEVISEQEIAEIQEAYELGGLSEVVTRIQCSLETLWNAQLDIGVTGESGAGKSTFVNALRGVGDEEEGAAETGVTETTAQPTPYPYPGHPNVILWDLPGIGTPNFQAESYLEAVEFSRYDFFIILASERFKENHVRLAKAIVKEGKRFYFVRTKLDNDLESMKRRKNPPTEEEVLEEIRTDCREKLAKAGLADTKVFLLSSFEIDKFDFQVFEETLEQELPSHKRHAFLLSLPNVSSVIIDKKRQLLHQEVWKVALISSLVAAVPLPGLAFTCDVSILLRKLSTYRQDFGLDAASLTRLAERSGKPLEVLRAEVHSTLGRSINRDVVIGLLGKATGTGLVVANFFIHRIPIYGALASGGISFHTTYYMLSQCLEELANDSQRVLMKAFESEV</sequence>
<evidence type="ECO:0000256" key="3">
    <source>
        <dbReference type="ARBA" id="ARBA00022801"/>
    </source>
</evidence>
<evidence type="ECO:0000256" key="4">
    <source>
        <dbReference type="ARBA" id="ARBA00023134"/>
    </source>
</evidence>
<feature type="domain" description="IRG-type G" evidence="6">
    <location>
        <begin position="144"/>
        <end position="319"/>
    </location>
</feature>
<keyword evidence="3" id="KW-0378">Hydrolase</keyword>
<reference evidence="7" key="2">
    <citation type="submission" date="2025-08" db="UniProtKB">
        <authorList>
            <consortium name="Ensembl"/>
        </authorList>
    </citation>
    <scope>IDENTIFICATION</scope>
</reference>
<dbReference type="PANTHER" id="PTHR32341">
    <property type="entry name" value="INTERFERON-INDUCIBLE GTPASE"/>
    <property type="match status" value="1"/>
</dbReference>
<dbReference type="PROSITE" id="PS51716">
    <property type="entry name" value="G_IRG"/>
    <property type="match status" value="2"/>
</dbReference>
<keyword evidence="2" id="KW-0547">Nucleotide-binding</keyword>
<feature type="region of interest" description="Disordered" evidence="5">
    <location>
        <begin position="399"/>
        <end position="418"/>
    </location>
</feature>
<evidence type="ECO:0000256" key="5">
    <source>
        <dbReference type="SAM" id="MobiDB-lite"/>
    </source>
</evidence>
<evidence type="ECO:0000313" key="7">
    <source>
        <dbReference type="Ensembl" id="ENSPMRP00000013428.1"/>
    </source>
</evidence>
<evidence type="ECO:0000313" key="8">
    <source>
        <dbReference type="Proteomes" id="UP000472272"/>
    </source>
</evidence>
<keyword evidence="4" id="KW-0342">GTP-binding</keyword>
<dbReference type="OMA" id="RTHFPGP"/>
<dbReference type="Proteomes" id="UP000472272">
    <property type="component" value="Chromosome 8"/>
</dbReference>
<keyword evidence="8" id="KW-1185">Reference proteome</keyword>
<organism evidence="7 8">
    <name type="scientific">Podarcis muralis</name>
    <name type="common">Wall lizard</name>
    <name type="synonym">Lacerta muralis</name>
    <dbReference type="NCBI Taxonomy" id="64176"/>
    <lineage>
        <taxon>Eukaryota</taxon>
        <taxon>Metazoa</taxon>
        <taxon>Chordata</taxon>
        <taxon>Craniata</taxon>
        <taxon>Vertebrata</taxon>
        <taxon>Euteleostomi</taxon>
        <taxon>Lepidosauria</taxon>
        <taxon>Squamata</taxon>
        <taxon>Bifurcata</taxon>
        <taxon>Unidentata</taxon>
        <taxon>Episquamata</taxon>
        <taxon>Laterata</taxon>
        <taxon>Lacertibaenia</taxon>
        <taxon>Lacertidae</taxon>
        <taxon>Podarcis</taxon>
    </lineage>
</organism>
<feature type="region of interest" description="Disordered" evidence="5">
    <location>
        <begin position="44"/>
        <end position="110"/>
    </location>
</feature>
<dbReference type="GO" id="GO:0005525">
    <property type="term" value="F:GTP binding"/>
    <property type="evidence" value="ECO:0007669"/>
    <property type="project" value="UniProtKB-KW"/>
</dbReference>
<dbReference type="GO" id="GO:0016020">
    <property type="term" value="C:membrane"/>
    <property type="evidence" value="ECO:0007669"/>
    <property type="project" value="InterPro"/>
</dbReference>
<dbReference type="PANTHER" id="PTHR32341:SF10">
    <property type="entry name" value="INTERFERON-INDUCIBLE GTPASE 5"/>
    <property type="match status" value="1"/>
</dbReference>
<dbReference type="InterPro" id="IPR027417">
    <property type="entry name" value="P-loop_NTPase"/>
</dbReference>